<feature type="binding site" evidence="5 7">
    <location>
        <position position="321"/>
    </location>
    <ligand>
        <name>substrate</name>
    </ligand>
</feature>
<dbReference type="AlphaFoldDB" id="A0A4P7UMC6"/>
<dbReference type="Pfam" id="PF01168">
    <property type="entry name" value="Ala_racemase_N"/>
    <property type="match status" value="1"/>
</dbReference>
<dbReference type="NCBIfam" id="TIGR00492">
    <property type="entry name" value="alr"/>
    <property type="match status" value="1"/>
</dbReference>
<dbReference type="PROSITE" id="PS00395">
    <property type="entry name" value="ALANINE_RACEMASE"/>
    <property type="match status" value="1"/>
</dbReference>
<dbReference type="Proteomes" id="UP000297065">
    <property type="component" value="Chromosome"/>
</dbReference>
<dbReference type="EMBL" id="CP036295">
    <property type="protein sequence ID" value="QCC84652.1"/>
    <property type="molecule type" value="Genomic_DNA"/>
</dbReference>
<evidence type="ECO:0000313" key="9">
    <source>
        <dbReference type="EMBL" id="QCC84652.1"/>
    </source>
</evidence>
<protein>
    <recommendedName>
        <fullName evidence="5">Alanine racemase</fullName>
        <ecNumber evidence="5">5.1.1.1</ecNumber>
    </recommendedName>
</protein>
<dbReference type="FunFam" id="3.20.20.10:FF:000002">
    <property type="entry name" value="Alanine racemase"/>
    <property type="match status" value="1"/>
</dbReference>
<sequence length="383" mass="41253">MREFPVSDCTFSPSLCHIDLGAIRRNFGRMGEAHALMPVIKSDAYGHGLVPVARVLSDAGARRFAVGTVSEAMALRDAGLRQTIVPLLGALTDVDWQGAVMQGLTPVVGNFDQLERAAAHCHAGRTLRVAIKCETGMGRLGFSQKELPQVIDRLRSIQGIEPAMVISHFSCADMPEQEAYTQEQVRRFTAMSDALREVFPEIERSLCNTAGTIGRPEAHFEVCRPGISLYGGNPFTGTTWEDKGAKLGLEWAMSVSAPVIEVRQLAEGQSVSYGRLFTAQKPSVVAVVAIGYATAFNRALSTRTAMLVNGRRVPQVGRVCMGMIMADVTNIPQVRVGDTAWLVGGPADPGQTPVTPQDMADALGTISYEVLCLFGGMNPRVYG</sequence>
<dbReference type="GO" id="GO:0005829">
    <property type="term" value="C:cytosol"/>
    <property type="evidence" value="ECO:0007669"/>
    <property type="project" value="TreeGrafter"/>
</dbReference>
<evidence type="ECO:0000256" key="5">
    <source>
        <dbReference type="HAMAP-Rule" id="MF_01201"/>
    </source>
</evidence>
<feature type="domain" description="Alanine racemase C-terminal" evidence="8">
    <location>
        <begin position="252"/>
        <end position="383"/>
    </location>
</feature>
<dbReference type="InterPro" id="IPR029066">
    <property type="entry name" value="PLP-binding_barrel"/>
</dbReference>
<dbReference type="CDD" id="cd00430">
    <property type="entry name" value="PLPDE_III_AR"/>
    <property type="match status" value="1"/>
</dbReference>
<dbReference type="EC" id="5.1.1.1" evidence="5"/>
<evidence type="ECO:0000256" key="6">
    <source>
        <dbReference type="PIRSR" id="PIRSR600821-50"/>
    </source>
</evidence>
<evidence type="ECO:0000259" key="8">
    <source>
        <dbReference type="SMART" id="SM01005"/>
    </source>
</evidence>
<dbReference type="GO" id="GO:0030632">
    <property type="term" value="P:D-alanine biosynthetic process"/>
    <property type="evidence" value="ECO:0007669"/>
    <property type="project" value="UniProtKB-UniRule"/>
</dbReference>
<evidence type="ECO:0000256" key="2">
    <source>
        <dbReference type="ARBA" id="ARBA00001933"/>
    </source>
</evidence>
<evidence type="ECO:0000256" key="7">
    <source>
        <dbReference type="PIRSR" id="PIRSR600821-52"/>
    </source>
</evidence>
<keyword evidence="4 5" id="KW-0413">Isomerase</keyword>
<dbReference type="InterPro" id="IPR000821">
    <property type="entry name" value="Ala_racemase"/>
</dbReference>
<dbReference type="InterPro" id="IPR009006">
    <property type="entry name" value="Ala_racemase/Decarboxylase_C"/>
</dbReference>
<evidence type="ECO:0000313" key="10">
    <source>
        <dbReference type="Proteomes" id="UP000297065"/>
    </source>
</evidence>
<reference evidence="9 10" key="1">
    <citation type="submission" date="2019-02" db="EMBL/GenBank/DDBJ databases">
        <title>Complete Genome Sequence of Desulfovibrio desulfuricans IC1, a Sulfonate Utilizing Anaerobe.</title>
        <authorList>
            <person name="Day L.A."/>
            <person name="De Leon K.B."/>
            <person name="Wall J.D."/>
        </authorList>
    </citation>
    <scope>NUCLEOTIDE SEQUENCE [LARGE SCALE GENOMIC DNA]</scope>
    <source>
        <strain evidence="9 10">IC1</strain>
    </source>
</reference>
<feature type="active site" description="Proton acceptor; specific for D-alanine" evidence="5">
    <location>
        <position position="41"/>
    </location>
</feature>
<comment type="similarity">
    <text evidence="5">Belongs to the alanine racemase family.</text>
</comment>
<comment type="cofactor">
    <cofactor evidence="2 5 6">
        <name>pyridoxal 5'-phosphate</name>
        <dbReference type="ChEBI" id="CHEBI:597326"/>
    </cofactor>
</comment>
<evidence type="ECO:0000256" key="4">
    <source>
        <dbReference type="ARBA" id="ARBA00023235"/>
    </source>
</evidence>
<dbReference type="UniPathway" id="UPA00042">
    <property type="reaction ID" value="UER00497"/>
</dbReference>
<comment type="pathway">
    <text evidence="5">Amino-acid biosynthesis; D-alanine biosynthesis; D-alanine from L-alanine: step 1/1.</text>
</comment>
<dbReference type="SUPFAM" id="SSF50621">
    <property type="entry name" value="Alanine racemase C-terminal domain-like"/>
    <property type="match status" value="1"/>
</dbReference>
<proteinExistence type="inferred from homology"/>
<dbReference type="InterPro" id="IPR011079">
    <property type="entry name" value="Ala_racemase_C"/>
</dbReference>
<dbReference type="Gene3D" id="3.20.20.10">
    <property type="entry name" value="Alanine racemase"/>
    <property type="match status" value="1"/>
</dbReference>
<dbReference type="PANTHER" id="PTHR30511">
    <property type="entry name" value="ALANINE RACEMASE"/>
    <property type="match status" value="1"/>
</dbReference>
<name>A0A4P7UMC6_DESDE</name>
<keyword evidence="3 5" id="KW-0663">Pyridoxal phosphate</keyword>
<dbReference type="GO" id="GO:0030170">
    <property type="term" value="F:pyridoxal phosphate binding"/>
    <property type="evidence" value="ECO:0007669"/>
    <property type="project" value="UniProtKB-UniRule"/>
</dbReference>
<dbReference type="Pfam" id="PF00842">
    <property type="entry name" value="Ala_racemase_C"/>
    <property type="match status" value="1"/>
</dbReference>
<dbReference type="PRINTS" id="PR00992">
    <property type="entry name" value="ALARACEMASE"/>
</dbReference>
<accession>A0A4P7UMC6</accession>
<evidence type="ECO:0000256" key="1">
    <source>
        <dbReference type="ARBA" id="ARBA00000316"/>
    </source>
</evidence>
<dbReference type="OrthoDB" id="9813814at2"/>
<evidence type="ECO:0000256" key="3">
    <source>
        <dbReference type="ARBA" id="ARBA00022898"/>
    </source>
</evidence>
<comment type="catalytic activity">
    <reaction evidence="1 5">
        <text>L-alanine = D-alanine</text>
        <dbReference type="Rhea" id="RHEA:20249"/>
        <dbReference type="ChEBI" id="CHEBI:57416"/>
        <dbReference type="ChEBI" id="CHEBI:57972"/>
        <dbReference type="EC" id="5.1.1.1"/>
    </reaction>
</comment>
<dbReference type="HAMAP" id="MF_01201">
    <property type="entry name" value="Ala_racemase"/>
    <property type="match status" value="1"/>
</dbReference>
<feature type="binding site" evidence="5 7">
    <location>
        <position position="139"/>
    </location>
    <ligand>
        <name>substrate</name>
    </ligand>
</feature>
<dbReference type="SUPFAM" id="SSF51419">
    <property type="entry name" value="PLP-binding barrel"/>
    <property type="match status" value="1"/>
</dbReference>
<dbReference type="InterPro" id="IPR020622">
    <property type="entry name" value="Ala_racemase_pyridoxalP-BS"/>
</dbReference>
<organism evidence="9 10">
    <name type="scientific">Desulfovibrio desulfuricans</name>
    <dbReference type="NCBI Taxonomy" id="876"/>
    <lineage>
        <taxon>Bacteria</taxon>
        <taxon>Pseudomonadati</taxon>
        <taxon>Thermodesulfobacteriota</taxon>
        <taxon>Desulfovibrionia</taxon>
        <taxon>Desulfovibrionales</taxon>
        <taxon>Desulfovibrionaceae</taxon>
        <taxon>Desulfovibrio</taxon>
    </lineage>
</organism>
<dbReference type="GO" id="GO:0008784">
    <property type="term" value="F:alanine racemase activity"/>
    <property type="evidence" value="ECO:0007669"/>
    <property type="project" value="UniProtKB-UniRule"/>
</dbReference>
<dbReference type="Gene3D" id="2.40.37.10">
    <property type="entry name" value="Lyase, Ornithine Decarboxylase, Chain A, domain 1"/>
    <property type="match status" value="1"/>
</dbReference>
<feature type="modified residue" description="N6-(pyridoxal phosphate)lysine" evidence="5 6">
    <location>
        <position position="41"/>
    </location>
</feature>
<comment type="function">
    <text evidence="5">Catalyzes the interconversion of L-alanine and D-alanine. May also act on other amino acids.</text>
</comment>
<dbReference type="SMART" id="SM01005">
    <property type="entry name" value="Ala_racemase_C"/>
    <property type="match status" value="1"/>
</dbReference>
<dbReference type="PANTHER" id="PTHR30511:SF0">
    <property type="entry name" value="ALANINE RACEMASE, CATABOLIC-RELATED"/>
    <property type="match status" value="1"/>
</dbReference>
<feature type="active site" description="Proton acceptor; specific for L-alanine" evidence="5">
    <location>
        <position position="273"/>
    </location>
</feature>
<dbReference type="InterPro" id="IPR001608">
    <property type="entry name" value="Ala_racemase_N"/>
</dbReference>
<gene>
    <name evidence="9" type="primary">alr</name>
    <name evidence="9" type="ORF">DDIC_01895</name>
</gene>